<dbReference type="PATRIC" id="fig|2033.4.peg.3288"/>
<dbReference type="RefSeq" id="WP_058595600.1">
    <property type="nucleotide sequence ID" value="NZ_LDRR01000073.1"/>
</dbReference>
<dbReference type="Pfam" id="PF22294">
    <property type="entry name" value="DUF6966"/>
    <property type="match status" value="1"/>
</dbReference>
<evidence type="ECO:0000313" key="2">
    <source>
        <dbReference type="EMBL" id="KTS14023.1"/>
    </source>
</evidence>
<proteinExistence type="predicted"/>
<evidence type="ECO:0000259" key="1">
    <source>
        <dbReference type="Pfam" id="PF22294"/>
    </source>
</evidence>
<gene>
    <name evidence="2" type="ORF">RSA3_02130</name>
</gene>
<accession>A0A147FC08</accession>
<reference evidence="2 3" key="1">
    <citation type="journal article" date="2016" name="Front. Microbiol.">
        <title>Genomic Resource of Rice Seed Associated Bacteria.</title>
        <authorList>
            <person name="Midha S."/>
            <person name="Bansal K."/>
            <person name="Sharma S."/>
            <person name="Kumar N."/>
            <person name="Patil P.P."/>
            <person name="Chaudhry V."/>
            <person name="Patil P.B."/>
        </authorList>
    </citation>
    <scope>NUCLEOTIDE SEQUENCE [LARGE SCALE GENOMIC DNA]</scope>
    <source>
        <strain evidence="2 3">RSA3</strain>
    </source>
</reference>
<protein>
    <recommendedName>
        <fullName evidence="1">DUF6966 domain-containing protein</fullName>
    </recommendedName>
</protein>
<name>A0A147FC08_MICTE</name>
<comment type="caution">
    <text evidence="2">The sequence shown here is derived from an EMBL/GenBank/DDBJ whole genome shotgun (WGS) entry which is preliminary data.</text>
</comment>
<dbReference type="EMBL" id="LDRV01000010">
    <property type="protein sequence ID" value="KTS14023.1"/>
    <property type="molecule type" value="Genomic_DNA"/>
</dbReference>
<dbReference type="Proteomes" id="UP000072189">
    <property type="component" value="Unassembled WGS sequence"/>
</dbReference>
<evidence type="ECO:0000313" key="3">
    <source>
        <dbReference type="Proteomes" id="UP000072189"/>
    </source>
</evidence>
<sequence>MASQLVDDAIAQVSALAEVLESVGAARYAEFFARLEGDLRHASDAGDIRDAVHRGLAMYGGMNTFNDFVLMDGNTPDIANNRRIDALRTAVYDSLLRLA</sequence>
<dbReference type="InterPro" id="IPR054239">
    <property type="entry name" value="DUF6966"/>
</dbReference>
<feature type="domain" description="DUF6966" evidence="1">
    <location>
        <begin position="22"/>
        <end position="75"/>
    </location>
</feature>
<organism evidence="2 3">
    <name type="scientific">Microbacterium testaceum</name>
    <name type="common">Aureobacterium testaceum</name>
    <name type="synonym">Brevibacterium testaceum</name>
    <dbReference type="NCBI Taxonomy" id="2033"/>
    <lineage>
        <taxon>Bacteria</taxon>
        <taxon>Bacillati</taxon>
        <taxon>Actinomycetota</taxon>
        <taxon>Actinomycetes</taxon>
        <taxon>Micrococcales</taxon>
        <taxon>Microbacteriaceae</taxon>
        <taxon>Microbacterium</taxon>
    </lineage>
</organism>
<dbReference type="OrthoDB" id="5073365at2"/>
<dbReference type="AlphaFoldDB" id="A0A147FC08"/>